<dbReference type="InterPro" id="IPR032374">
    <property type="entry name" value="SGTA_dimer"/>
</dbReference>
<feature type="region of interest" description="Disordered" evidence="5">
    <location>
        <begin position="71"/>
        <end position="91"/>
    </location>
</feature>
<evidence type="ECO:0000256" key="2">
    <source>
        <dbReference type="ARBA" id="ARBA00022737"/>
    </source>
</evidence>
<feature type="compositionally biased region" description="Polar residues" evidence="5">
    <location>
        <begin position="217"/>
        <end position="237"/>
    </location>
</feature>
<feature type="region of interest" description="Disordered" evidence="5">
    <location>
        <begin position="211"/>
        <end position="250"/>
    </location>
</feature>
<dbReference type="SMART" id="SM00028">
    <property type="entry name" value="TPR"/>
    <property type="match status" value="3"/>
</dbReference>
<keyword evidence="8" id="KW-1185">Reference proteome</keyword>
<feature type="compositionally biased region" description="Gly residues" evidence="5">
    <location>
        <begin position="285"/>
        <end position="301"/>
    </location>
</feature>
<dbReference type="Gene3D" id="1.20.5.420">
    <property type="entry name" value="Immunoglobulin FC, subunit C"/>
    <property type="match status" value="1"/>
</dbReference>
<gene>
    <name evidence="7" type="primary">SGT2</name>
    <name evidence="7" type="ORF">DEBR0S7_02388G</name>
</gene>
<dbReference type="Gene3D" id="1.10.260.100">
    <property type="match status" value="1"/>
</dbReference>
<dbReference type="PANTHER" id="PTHR45831:SF2">
    <property type="entry name" value="LD24721P"/>
    <property type="match status" value="1"/>
</dbReference>
<dbReference type="Gene3D" id="1.25.40.10">
    <property type="entry name" value="Tetratricopeptide repeat domain"/>
    <property type="match status" value="1"/>
</dbReference>
<dbReference type="InterPro" id="IPR047150">
    <property type="entry name" value="SGT"/>
</dbReference>
<evidence type="ECO:0000256" key="5">
    <source>
        <dbReference type="SAM" id="MobiDB-lite"/>
    </source>
</evidence>
<dbReference type="InterPro" id="IPR019734">
    <property type="entry name" value="TPR_rpt"/>
</dbReference>
<dbReference type="GO" id="GO:0006620">
    <property type="term" value="P:post-translational protein targeting to endoplasmic reticulum membrane"/>
    <property type="evidence" value="ECO:0007669"/>
    <property type="project" value="TreeGrafter"/>
</dbReference>
<dbReference type="GO" id="GO:0072380">
    <property type="term" value="C:TRC complex"/>
    <property type="evidence" value="ECO:0007669"/>
    <property type="project" value="TreeGrafter"/>
</dbReference>
<evidence type="ECO:0000259" key="6">
    <source>
        <dbReference type="Pfam" id="PF16546"/>
    </source>
</evidence>
<keyword evidence="3 4" id="KW-0802">TPR repeat</keyword>
<dbReference type="EMBL" id="CABFWN010000007">
    <property type="protein sequence ID" value="VUG20366.1"/>
    <property type="molecule type" value="Genomic_DNA"/>
</dbReference>
<feature type="repeat" description="TPR" evidence="4">
    <location>
        <begin position="97"/>
        <end position="130"/>
    </location>
</feature>
<feature type="compositionally biased region" description="Low complexity" evidence="5">
    <location>
        <begin position="328"/>
        <end position="347"/>
    </location>
</feature>
<protein>
    <submittedName>
        <fullName evidence="7">DEBR0S7_02388g1_1</fullName>
    </submittedName>
</protein>
<organism evidence="7 8">
    <name type="scientific">Dekkera bruxellensis</name>
    <name type="common">Brettanomyces custersii</name>
    <dbReference type="NCBI Taxonomy" id="5007"/>
    <lineage>
        <taxon>Eukaryota</taxon>
        <taxon>Fungi</taxon>
        <taxon>Dikarya</taxon>
        <taxon>Ascomycota</taxon>
        <taxon>Saccharomycotina</taxon>
        <taxon>Pichiomycetes</taxon>
        <taxon>Pichiales</taxon>
        <taxon>Pichiaceae</taxon>
        <taxon>Brettanomyces</taxon>
    </lineage>
</organism>
<dbReference type="PROSITE" id="PS50005">
    <property type="entry name" value="TPR"/>
    <property type="match status" value="2"/>
</dbReference>
<dbReference type="SUPFAM" id="SSF48452">
    <property type="entry name" value="TPR-like"/>
    <property type="match status" value="1"/>
</dbReference>
<comment type="similarity">
    <text evidence="1">Belongs to the SGT family.</text>
</comment>
<dbReference type="InterPro" id="IPR011990">
    <property type="entry name" value="TPR-like_helical_dom_sf"/>
</dbReference>
<dbReference type="AlphaFoldDB" id="A0A7D9H2S2"/>
<evidence type="ECO:0000256" key="1">
    <source>
        <dbReference type="ARBA" id="ARBA00008175"/>
    </source>
</evidence>
<accession>A0A7D9H2S2</accession>
<dbReference type="Proteomes" id="UP000478008">
    <property type="component" value="Unassembled WGS sequence"/>
</dbReference>
<evidence type="ECO:0000313" key="8">
    <source>
        <dbReference type="Proteomes" id="UP000478008"/>
    </source>
</evidence>
<dbReference type="GO" id="GO:0060090">
    <property type="term" value="F:molecular adaptor activity"/>
    <property type="evidence" value="ECO:0007669"/>
    <property type="project" value="TreeGrafter"/>
</dbReference>
<evidence type="ECO:0000256" key="3">
    <source>
        <dbReference type="ARBA" id="ARBA00022803"/>
    </source>
</evidence>
<evidence type="ECO:0000256" key="4">
    <source>
        <dbReference type="PROSITE-ProRule" id="PRU00339"/>
    </source>
</evidence>
<name>A0A7D9H2S2_DEKBR</name>
<feature type="repeat" description="TPR" evidence="4">
    <location>
        <begin position="165"/>
        <end position="198"/>
    </location>
</feature>
<dbReference type="FunFam" id="1.25.40.10:FF:000207">
    <property type="entry name" value="Small glutamine-rich tetratricopeptide repeat-containing protein"/>
    <property type="match status" value="1"/>
</dbReference>
<feature type="compositionally biased region" description="Basic and acidic residues" evidence="5">
    <location>
        <begin position="72"/>
        <end position="91"/>
    </location>
</feature>
<reference evidence="7 8" key="1">
    <citation type="submission" date="2019-07" db="EMBL/GenBank/DDBJ databases">
        <authorList>
            <person name="Friedrich A."/>
            <person name="Schacherer J."/>
        </authorList>
    </citation>
    <scope>NUCLEOTIDE SEQUENCE [LARGE SCALE GENOMIC DNA]</scope>
</reference>
<feature type="region of interest" description="Disordered" evidence="5">
    <location>
        <begin position="282"/>
        <end position="347"/>
    </location>
</feature>
<sequence>MSEEKKYIAALVIDFLVSSVETGDIPEDNKDSVEFAVESIQDAFNVKKEEVSEIIKDKFSGKKLTDIVNFSGKKESSENKEDDKVSDDISDEDKAKADALKLEGNKAMTQRDFLGAIQKYSEAIEINPTNAVYFSNRAAAYSSARKHNLALKDAERAIKLDSKYAKAWSRLGLAKYVLGDAKGAMEAYEQGLKIEGANPSATMKKGYETAKKRVAEQNDTSSEQSNTSDARDSNSATGGNPLGGLSGLLNNPNVMQAAQQMMQNPEAMRGLMNNPQLRQMAQSMGLGGAGGNGAGATGGNGSSPSLQDLMNNPMLRNLASQFMGGQQGNQDSNDSSSGNNNNNNAGQ</sequence>
<feature type="domain" description="SGTA homodimerisation" evidence="6">
    <location>
        <begin position="5"/>
        <end position="69"/>
    </location>
</feature>
<evidence type="ECO:0000313" key="7">
    <source>
        <dbReference type="EMBL" id="VUG20366.1"/>
    </source>
</evidence>
<dbReference type="GO" id="GO:0016020">
    <property type="term" value="C:membrane"/>
    <property type="evidence" value="ECO:0007669"/>
    <property type="project" value="TreeGrafter"/>
</dbReference>
<proteinExistence type="inferred from homology"/>
<keyword evidence="2" id="KW-0677">Repeat</keyword>
<dbReference type="PANTHER" id="PTHR45831">
    <property type="entry name" value="LD24721P"/>
    <property type="match status" value="1"/>
</dbReference>
<dbReference type="Pfam" id="PF16546">
    <property type="entry name" value="SGTA_dimer"/>
    <property type="match status" value="1"/>
</dbReference>